<feature type="domain" description="Insertion element IS402-like" evidence="2">
    <location>
        <begin position="1"/>
        <end position="68"/>
    </location>
</feature>
<gene>
    <name evidence="3" type="ORF">AB0A88_34480</name>
</gene>
<evidence type="ECO:0000256" key="1">
    <source>
        <dbReference type="SAM" id="MobiDB-lite"/>
    </source>
</evidence>
<dbReference type="Pfam" id="PF13340">
    <property type="entry name" value="DUF4096"/>
    <property type="match status" value="1"/>
</dbReference>
<proteinExistence type="predicted"/>
<keyword evidence="4" id="KW-1185">Reference proteome</keyword>
<dbReference type="InterPro" id="IPR025161">
    <property type="entry name" value="IS402-like_dom"/>
</dbReference>
<evidence type="ECO:0000313" key="3">
    <source>
        <dbReference type="EMBL" id="MEU7075203.1"/>
    </source>
</evidence>
<accession>A0ABV3CL51</accession>
<comment type="caution">
    <text evidence="3">The sequence shown here is derived from an EMBL/GenBank/DDBJ whole genome shotgun (WGS) entry which is preliminary data.</text>
</comment>
<feature type="compositionally biased region" description="Polar residues" evidence="1">
    <location>
        <begin position="91"/>
        <end position="104"/>
    </location>
</feature>
<dbReference type="Proteomes" id="UP001551329">
    <property type="component" value="Unassembled WGS sequence"/>
</dbReference>
<dbReference type="PANTHER" id="PTHR46637:SF1">
    <property type="entry name" value="BLL5188 PROTEIN"/>
    <property type="match status" value="1"/>
</dbReference>
<evidence type="ECO:0000259" key="2">
    <source>
        <dbReference type="Pfam" id="PF13340"/>
    </source>
</evidence>
<protein>
    <submittedName>
        <fullName evidence="3">Transposase</fullName>
    </submittedName>
</protein>
<dbReference type="RefSeq" id="WP_358477787.1">
    <property type="nucleotide sequence ID" value="NZ_JBEZAE010000035.1"/>
</dbReference>
<dbReference type="PANTHER" id="PTHR46637">
    <property type="entry name" value="TIS1421-TRANSPOSASE PROTEIN A"/>
    <property type="match status" value="1"/>
</dbReference>
<name>A0ABV3CL51_9ACTN</name>
<dbReference type="InterPro" id="IPR052909">
    <property type="entry name" value="Transposase_6_like"/>
</dbReference>
<feature type="region of interest" description="Disordered" evidence="1">
    <location>
        <begin position="82"/>
        <end position="145"/>
    </location>
</feature>
<dbReference type="EMBL" id="JBEZAE010000035">
    <property type="protein sequence ID" value="MEU7075203.1"/>
    <property type="molecule type" value="Genomic_DNA"/>
</dbReference>
<organism evidence="3 4">
    <name type="scientific">Streptomyces narbonensis</name>
    <dbReference type="NCBI Taxonomy" id="67333"/>
    <lineage>
        <taxon>Bacteria</taxon>
        <taxon>Bacillati</taxon>
        <taxon>Actinomycetota</taxon>
        <taxon>Actinomycetes</taxon>
        <taxon>Kitasatosporales</taxon>
        <taxon>Streptomycetaceae</taxon>
        <taxon>Streptomyces</taxon>
    </lineage>
</organism>
<reference evidence="3 4" key="1">
    <citation type="submission" date="2024-06" db="EMBL/GenBank/DDBJ databases">
        <title>The Natural Products Discovery Center: Release of the First 8490 Sequenced Strains for Exploring Actinobacteria Biosynthetic Diversity.</title>
        <authorList>
            <person name="Kalkreuter E."/>
            <person name="Kautsar S.A."/>
            <person name="Yang D."/>
            <person name="Bader C.D."/>
            <person name="Teijaro C.N."/>
            <person name="Fluegel L."/>
            <person name="Davis C.M."/>
            <person name="Simpson J.R."/>
            <person name="Lauterbach L."/>
            <person name="Steele A.D."/>
            <person name="Gui C."/>
            <person name="Meng S."/>
            <person name="Li G."/>
            <person name="Viehrig K."/>
            <person name="Ye F."/>
            <person name="Su P."/>
            <person name="Kiefer A.F."/>
            <person name="Nichols A."/>
            <person name="Cepeda A.J."/>
            <person name="Yan W."/>
            <person name="Fan B."/>
            <person name="Jiang Y."/>
            <person name="Adhikari A."/>
            <person name="Zheng C.-J."/>
            <person name="Schuster L."/>
            <person name="Cowan T.M."/>
            <person name="Smanski M.J."/>
            <person name="Chevrette M.G."/>
            <person name="De Carvalho L.P.S."/>
            <person name="Shen B."/>
        </authorList>
    </citation>
    <scope>NUCLEOTIDE SEQUENCE [LARGE SCALE GENOMIC DNA]</scope>
    <source>
        <strain evidence="3 4">NPDC045974</strain>
    </source>
</reference>
<evidence type="ECO:0000313" key="4">
    <source>
        <dbReference type="Proteomes" id="UP001551329"/>
    </source>
</evidence>
<sequence length="145" mass="15612">MTDAEWERLRPFQPVSNGRGGRWRDHWQVIDGILCRVRTGAQWRHLREWIGPWKTIYERRRLGSADGTGECLLQQVQAAADAAGEIDETSRSTPPSSAHTSITSKRAAGGMPGRNAVEPGRPPGGGGTAGEGLAARVAGLPANFT</sequence>